<reference evidence="2 3" key="1">
    <citation type="submission" date="2017-09" db="EMBL/GenBank/DDBJ databases">
        <title>Depth-based differentiation of microbial function through sediment-hosted aquifers and enrichment of novel symbionts in the deep terrestrial subsurface.</title>
        <authorList>
            <person name="Probst A.J."/>
            <person name="Ladd B."/>
            <person name="Jarett J.K."/>
            <person name="Geller-Mcgrath D.E."/>
            <person name="Sieber C.M."/>
            <person name="Emerson J.B."/>
            <person name="Anantharaman K."/>
            <person name="Thomas B.C."/>
            <person name="Malmstrom R."/>
            <person name="Stieglmeier M."/>
            <person name="Klingl A."/>
            <person name="Woyke T."/>
            <person name="Ryan C.M."/>
            <person name="Banfield J.F."/>
        </authorList>
    </citation>
    <scope>NUCLEOTIDE SEQUENCE [LARGE SCALE GENOMIC DNA]</scope>
    <source>
        <strain evidence="2">CG11_big_fil_rev_8_21_14_0_20_39_34</strain>
    </source>
</reference>
<keyword evidence="1" id="KW-1133">Transmembrane helix</keyword>
<proteinExistence type="predicted"/>
<name>A0A2H0N4R3_9BACT</name>
<evidence type="ECO:0000256" key="1">
    <source>
        <dbReference type="SAM" id="Phobius"/>
    </source>
</evidence>
<evidence type="ECO:0000313" key="2">
    <source>
        <dbReference type="EMBL" id="PIR03884.1"/>
    </source>
</evidence>
<gene>
    <name evidence="2" type="ORF">COV59_04435</name>
</gene>
<dbReference type="EMBL" id="PCWN01000008">
    <property type="protein sequence ID" value="PIR03884.1"/>
    <property type="molecule type" value="Genomic_DNA"/>
</dbReference>
<keyword evidence="1" id="KW-0812">Transmembrane</keyword>
<dbReference type="AlphaFoldDB" id="A0A2H0N4R3"/>
<sequence>MEPRLHRWIASVISYLAMTGIVDYIILYLKPFIDECFVFIWSFICIGGLLRFTRNDKHFPLLCHIHILIASRECCMAIEPYKLGCSLYRGILCNFSVKKESAYLQILFSLDFEFNLSNLCS</sequence>
<organism evidence="2 3">
    <name type="scientific">Candidatus Magasanikbacteria bacterium CG11_big_fil_rev_8_21_14_0_20_39_34</name>
    <dbReference type="NCBI Taxonomy" id="1974653"/>
    <lineage>
        <taxon>Bacteria</taxon>
        <taxon>Candidatus Magasanikiibacteriota</taxon>
    </lineage>
</organism>
<protein>
    <submittedName>
        <fullName evidence="2">Uncharacterized protein</fullName>
    </submittedName>
</protein>
<dbReference type="Proteomes" id="UP000229600">
    <property type="component" value="Unassembled WGS sequence"/>
</dbReference>
<feature type="transmembrane region" description="Helical" evidence="1">
    <location>
        <begin position="7"/>
        <end position="26"/>
    </location>
</feature>
<evidence type="ECO:0000313" key="3">
    <source>
        <dbReference type="Proteomes" id="UP000229600"/>
    </source>
</evidence>
<keyword evidence="1" id="KW-0472">Membrane</keyword>
<comment type="caution">
    <text evidence="2">The sequence shown here is derived from an EMBL/GenBank/DDBJ whole genome shotgun (WGS) entry which is preliminary data.</text>
</comment>
<accession>A0A2H0N4R3</accession>
<feature type="transmembrane region" description="Helical" evidence="1">
    <location>
        <begin position="32"/>
        <end position="52"/>
    </location>
</feature>